<keyword evidence="1" id="KW-1133">Transmembrane helix</keyword>
<gene>
    <name evidence="2" type="ORF">CYMTET_44573</name>
</gene>
<reference evidence="2 3" key="1">
    <citation type="journal article" date="2015" name="Genome Biol. Evol.">
        <title>Comparative Genomics of a Bacterivorous Green Alga Reveals Evolutionary Causalities and Consequences of Phago-Mixotrophic Mode of Nutrition.</title>
        <authorList>
            <person name="Burns J.A."/>
            <person name="Paasch A."/>
            <person name="Narechania A."/>
            <person name="Kim E."/>
        </authorList>
    </citation>
    <scope>NUCLEOTIDE SEQUENCE [LARGE SCALE GENOMIC DNA]</scope>
    <source>
        <strain evidence="2 3">PLY_AMNH</strain>
    </source>
</reference>
<dbReference type="AlphaFoldDB" id="A0AAE0C158"/>
<comment type="caution">
    <text evidence="2">The sequence shown here is derived from an EMBL/GenBank/DDBJ whole genome shotgun (WGS) entry which is preliminary data.</text>
</comment>
<name>A0AAE0C158_9CHLO</name>
<evidence type="ECO:0000313" key="2">
    <source>
        <dbReference type="EMBL" id="KAK3245879.1"/>
    </source>
</evidence>
<sequence length="205" mass="23989">MVHIDKVERALLFNIALVLWAAYAVYRIAYLRWYSRKYPLHAATANGNLDELRKLVVLGKPFDSPDWIGRLPYEVRWFWWTRNQKQNDCWWFSFGLLNSTVAKRWASHTLGENGGIVALEELEKDVSFSKELPKRETWADRGKKSAAYWRSGFPWFFRCLLVSGIPTLCLLLPAFLALWAIWEPMYKIVDEVTTEIKAELASLKE</sequence>
<keyword evidence="1" id="KW-0472">Membrane</keyword>
<feature type="transmembrane region" description="Helical" evidence="1">
    <location>
        <begin position="12"/>
        <end position="30"/>
    </location>
</feature>
<keyword evidence="1" id="KW-0812">Transmembrane</keyword>
<evidence type="ECO:0000313" key="3">
    <source>
        <dbReference type="Proteomes" id="UP001190700"/>
    </source>
</evidence>
<protein>
    <submittedName>
        <fullName evidence="2">Uncharacterized protein</fullName>
    </submittedName>
</protein>
<organism evidence="2 3">
    <name type="scientific">Cymbomonas tetramitiformis</name>
    <dbReference type="NCBI Taxonomy" id="36881"/>
    <lineage>
        <taxon>Eukaryota</taxon>
        <taxon>Viridiplantae</taxon>
        <taxon>Chlorophyta</taxon>
        <taxon>Pyramimonadophyceae</taxon>
        <taxon>Pyramimonadales</taxon>
        <taxon>Pyramimonadaceae</taxon>
        <taxon>Cymbomonas</taxon>
    </lineage>
</organism>
<proteinExistence type="predicted"/>
<evidence type="ECO:0000256" key="1">
    <source>
        <dbReference type="SAM" id="Phobius"/>
    </source>
</evidence>
<feature type="transmembrane region" description="Helical" evidence="1">
    <location>
        <begin position="155"/>
        <end position="182"/>
    </location>
</feature>
<dbReference type="Proteomes" id="UP001190700">
    <property type="component" value="Unassembled WGS sequence"/>
</dbReference>
<accession>A0AAE0C158</accession>
<keyword evidence="3" id="KW-1185">Reference proteome</keyword>
<dbReference type="EMBL" id="LGRX02030300">
    <property type="protein sequence ID" value="KAK3245879.1"/>
    <property type="molecule type" value="Genomic_DNA"/>
</dbReference>